<dbReference type="OrthoDB" id="2733241at2"/>
<name>A0A089HT04_PAEDU</name>
<accession>A0A089HT04</accession>
<evidence type="ECO:0000313" key="1">
    <source>
        <dbReference type="EMBL" id="AIQ14227.1"/>
    </source>
</evidence>
<gene>
    <name evidence="1" type="ORF">PDUR_21680</name>
</gene>
<evidence type="ECO:0000313" key="2">
    <source>
        <dbReference type="Proteomes" id="UP000029409"/>
    </source>
</evidence>
<dbReference type="AlphaFoldDB" id="A0A089HT04"/>
<dbReference type="EMBL" id="CP009288">
    <property type="protein sequence ID" value="AIQ14227.1"/>
    <property type="molecule type" value="Genomic_DNA"/>
</dbReference>
<protein>
    <recommendedName>
        <fullName evidence="3">DUF4280 domain-containing protein</fullName>
    </recommendedName>
</protein>
<evidence type="ECO:0008006" key="3">
    <source>
        <dbReference type="Google" id="ProtNLM"/>
    </source>
</evidence>
<dbReference type="RefSeq" id="WP_042208022.1">
    <property type="nucleotide sequence ID" value="NZ_CP009288.1"/>
</dbReference>
<keyword evidence="2" id="KW-1185">Reference proteome</keyword>
<dbReference type="InterPro" id="IPR025460">
    <property type="entry name" value="DUF4280"/>
</dbReference>
<organism evidence="1 2">
    <name type="scientific">Paenibacillus durus</name>
    <name type="common">Paenibacillus azotofixans</name>
    <dbReference type="NCBI Taxonomy" id="44251"/>
    <lineage>
        <taxon>Bacteria</taxon>
        <taxon>Bacillati</taxon>
        <taxon>Bacillota</taxon>
        <taxon>Bacilli</taxon>
        <taxon>Bacillales</taxon>
        <taxon>Paenibacillaceae</taxon>
        <taxon>Paenibacillus</taxon>
    </lineage>
</organism>
<dbReference type="Pfam" id="PF14107">
    <property type="entry name" value="DUF4280"/>
    <property type="match status" value="1"/>
</dbReference>
<dbReference type="Proteomes" id="UP000029409">
    <property type="component" value="Chromosome"/>
</dbReference>
<reference evidence="1 2" key="1">
    <citation type="submission" date="2014-08" db="EMBL/GenBank/DDBJ databases">
        <title>Comparative genomics of the Paenibacillus odorifer group.</title>
        <authorList>
            <person name="den Bakker H.C."/>
            <person name="Tsai Y.-C."/>
            <person name="Martin N."/>
            <person name="Korlach J."/>
            <person name="Wiedmann M."/>
        </authorList>
    </citation>
    <scope>NUCLEOTIDE SEQUENCE [LARGE SCALE GENOMIC DNA]</scope>
    <source>
        <strain evidence="1 2">DSM 1735</strain>
    </source>
</reference>
<dbReference type="eggNOG" id="ENOG503381W">
    <property type="taxonomic scope" value="Bacteria"/>
</dbReference>
<dbReference type="STRING" id="44251.PDUR_21680"/>
<sequence length="132" mass="14447">MSSLEAYIVRGATMRCQYGTHARKINLPVSHGAYYKGKPLMNQGDYKPENVPYFGICASPVNPSGETIYLVSEQGGPIQGKPCLPVITACWNQTKADMLVGNQPALTSASYLICQHLPEGCIYFEKTGQEDE</sequence>
<proteinExistence type="predicted"/>
<dbReference type="KEGG" id="pdu:PDUR_21680"/>